<dbReference type="GO" id="GO:0016132">
    <property type="term" value="P:brassinosteroid biosynthetic process"/>
    <property type="evidence" value="ECO:0007669"/>
    <property type="project" value="TreeGrafter"/>
</dbReference>
<dbReference type="RefSeq" id="XP_022971870.1">
    <property type="nucleotide sequence ID" value="XM_023116102.1"/>
</dbReference>
<evidence type="ECO:0000256" key="10">
    <source>
        <dbReference type="ARBA" id="ARBA00023136"/>
    </source>
</evidence>
<organism evidence="12 13">
    <name type="scientific">Cucurbita maxima</name>
    <name type="common">Pumpkin</name>
    <name type="synonym">Winter squash</name>
    <dbReference type="NCBI Taxonomy" id="3661"/>
    <lineage>
        <taxon>Eukaryota</taxon>
        <taxon>Viridiplantae</taxon>
        <taxon>Streptophyta</taxon>
        <taxon>Embryophyta</taxon>
        <taxon>Tracheophyta</taxon>
        <taxon>Spermatophyta</taxon>
        <taxon>Magnoliopsida</taxon>
        <taxon>eudicotyledons</taxon>
        <taxon>Gunneridae</taxon>
        <taxon>Pentapetalae</taxon>
        <taxon>rosids</taxon>
        <taxon>fabids</taxon>
        <taxon>Cucurbitales</taxon>
        <taxon>Cucurbitaceae</taxon>
        <taxon>Cucurbiteae</taxon>
        <taxon>Cucurbita</taxon>
    </lineage>
</organism>
<dbReference type="Gene3D" id="1.10.630.10">
    <property type="entry name" value="Cytochrome P450"/>
    <property type="match status" value="2"/>
</dbReference>
<dbReference type="PRINTS" id="PR00359">
    <property type="entry name" value="BP450"/>
</dbReference>
<evidence type="ECO:0000256" key="6">
    <source>
        <dbReference type="ARBA" id="ARBA00022723"/>
    </source>
</evidence>
<protein>
    <submittedName>
        <fullName evidence="13">Beta-amyrin 11-oxidase-like</fullName>
    </submittedName>
</protein>
<evidence type="ECO:0000313" key="13">
    <source>
        <dbReference type="RefSeq" id="XP_022971870.1"/>
    </source>
</evidence>
<dbReference type="GeneID" id="111470563"/>
<evidence type="ECO:0000256" key="8">
    <source>
        <dbReference type="ARBA" id="ARBA00023002"/>
    </source>
</evidence>
<dbReference type="Pfam" id="PF00067">
    <property type="entry name" value="p450"/>
    <property type="match status" value="1"/>
</dbReference>
<dbReference type="GO" id="GO:0016020">
    <property type="term" value="C:membrane"/>
    <property type="evidence" value="ECO:0007669"/>
    <property type="project" value="UniProtKB-SubCell"/>
</dbReference>
<dbReference type="Proteomes" id="UP000504608">
    <property type="component" value="Unplaced"/>
</dbReference>
<evidence type="ECO:0000313" key="12">
    <source>
        <dbReference type="Proteomes" id="UP000504608"/>
    </source>
</evidence>
<name>A0A6J1I6Y1_CUCMA</name>
<evidence type="ECO:0000256" key="11">
    <source>
        <dbReference type="SAM" id="Coils"/>
    </source>
</evidence>
<proteinExistence type="inferred from homology"/>
<dbReference type="GO" id="GO:0016125">
    <property type="term" value="P:sterol metabolic process"/>
    <property type="evidence" value="ECO:0007669"/>
    <property type="project" value="TreeGrafter"/>
</dbReference>
<keyword evidence="10" id="KW-0472">Membrane</keyword>
<keyword evidence="6" id="KW-0479">Metal-binding</keyword>
<dbReference type="SUPFAM" id="SSF48264">
    <property type="entry name" value="Cytochrome P450"/>
    <property type="match status" value="1"/>
</dbReference>
<evidence type="ECO:0000256" key="4">
    <source>
        <dbReference type="ARBA" id="ARBA00022617"/>
    </source>
</evidence>
<evidence type="ECO:0000256" key="2">
    <source>
        <dbReference type="ARBA" id="ARBA00004167"/>
    </source>
</evidence>
<dbReference type="AlphaFoldDB" id="A0A6J1I6Y1"/>
<dbReference type="GO" id="GO:0020037">
    <property type="term" value="F:heme binding"/>
    <property type="evidence" value="ECO:0007669"/>
    <property type="project" value="InterPro"/>
</dbReference>
<feature type="coiled-coil region" evidence="11">
    <location>
        <begin position="156"/>
        <end position="194"/>
    </location>
</feature>
<keyword evidence="9" id="KW-0408">Iron</keyword>
<accession>A0A6J1I6Y1</accession>
<evidence type="ECO:0000256" key="3">
    <source>
        <dbReference type="ARBA" id="ARBA00010617"/>
    </source>
</evidence>
<keyword evidence="11" id="KW-0175">Coiled coil</keyword>
<evidence type="ECO:0000256" key="1">
    <source>
        <dbReference type="ARBA" id="ARBA00001971"/>
    </source>
</evidence>
<dbReference type="GO" id="GO:0010268">
    <property type="term" value="P:brassinosteroid homeostasis"/>
    <property type="evidence" value="ECO:0007669"/>
    <property type="project" value="TreeGrafter"/>
</dbReference>
<dbReference type="GO" id="GO:0005506">
    <property type="term" value="F:iron ion binding"/>
    <property type="evidence" value="ECO:0007669"/>
    <property type="project" value="InterPro"/>
</dbReference>
<comment type="subcellular location">
    <subcellularLocation>
        <location evidence="2">Membrane</location>
        <topology evidence="2">Single-pass membrane protein</topology>
    </subcellularLocation>
</comment>
<dbReference type="OrthoDB" id="1470350at2759"/>
<evidence type="ECO:0000256" key="7">
    <source>
        <dbReference type="ARBA" id="ARBA00022989"/>
    </source>
</evidence>
<sequence length="309" mass="35568">MYKSHLYGRPTIIVTDPEICRPIYLDDEIFKSNYPKSVKILEVNGFFTRANHKSAYRIMAAPMNGYEVLSHYVDFIDQVMAKGLEEWSSMKEPIELLGEIGSLFFKVISRIFLGTDIGASRMAELETLYKDLGPAILSILPYDLPGLTFHRALKARKKIENILECVIEEKRRALEKEEREVESQMDRLIMARDENGMKLYDNNAIIDLLLGLLYAGHHTPSIAAMWALFINELLRRNTIVVASFRKAKKDVNINDYTIPKGWNVLIWTRAIHMDPQLYSNPQEFDPLRWENGTAPKLVDKCLCTITKLP</sequence>
<dbReference type="InterPro" id="IPR036396">
    <property type="entry name" value="Cyt_P450_sf"/>
</dbReference>
<dbReference type="KEGG" id="cmax:111470563"/>
<keyword evidence="8" id="KW-0560">Oxidoreductase</keyword>
<evidence type="ECO:0000256" key="5">
    <source>
        <dbReference type="ARBA" id="ARBA00022692"/>
    </source>
</evidence>
<dbReference type="PANTHER" id="PTHR24286">
    <property type="entry name" value="CYTOCHROME P450 26"/>
    <property type="match status" value="1"/>
</dbReference>
<keyword evidence="4" id="KW-0349">Heme</keyword>
<gene>
    <name evidence="13" type="primary">LOC111470563</name>
</gene>
<reference evidence="13" key="1">
    <citation type="submission" date="2025-08" db="UniProtKB">
        <authorList>
            <consortium name="RefSeq"/>
        </authorList>
    </citation>
    <scope>IDENTIFICATION</scope>
    <source>
        <tissue evidence="13">Young leaves</tissue>
    </source>
</reference>
<keyword evidence="5" id="KW-0812">Transmembrane</keyword>
<dbReference type="InterPro" id="IPR001128">
    <property type="entry name" value="Cyt_P450"/>
</dbReference>
<evidence type="ECO:0000256" key="9">
    <source>
        <dbReference type="ARBA" id="ARBA00023004"/>
    </source>
</evidence>
<dbReference type="GO" id="GO:0005783">
    <property type="term" value="C:endoplasmic reticulum"/>
    <property type="evidence" value="ECO:0007669"/>
    <property type="project" value="TreeGrafter"/>
</dbReference>
<keyword evidence="12" id="KW-1185">Reference proteome</keyword>
<dbReference type="GO" id="GO:0051777">
    <property type="term" value="F:ent-kaurenoic acid monooxygenase activity"/>
    <property type="evidence" value="ECO:0007669"/>
    <property type="project" value="TreeGrafter"/>
</dbReference>
<dbReference type="InterPro" id="IPR002397">
    <property type="entry name" value="Cyt_P450_B"/>
</dbReference>
<comment type="similarity">
    <text evidence="3">Belongs to the cytochrome P450 family.</text>
</comment>
<comment type="cofactor">
    <cofactor evidence="1">
        <name>heme</name>
        <dbReference type="ChEBI" id="CHEBI:30413"/>
    </cofactor>
</comment>
<keyword evidence="7" id="KW-1133">Transmembrane helix</keyword>
<dbReference type="PANTHER" id="PTHR24286:SF199">
    <property type="entry name" value="CYTOCHROME P450 88D6"/>
    <property type="match status" value="1"/>
</dbReference>